<gene>
    <name evidence="8" type="ORF">SAMN05216480_10387</name>
</gene>
<proteinExistence type="inferred from homology"/>
<dbReference type="GO" id="GO:0004175">
    <property type="term" value="F:endopeptidase activity"/>
    <property type="evidence" value="ECO:0007669"/>
    <property type="project" value="TreeGrafter"/>
</dbReference>
<keyword evidence="9" id="KW-1185">Reference proteome</keyword>
<dbReference type="CDD" id="cd07560">
    <property type="entry name" value="Peptidase_S41_CPP"/>
    <property type="match status" value="1"/>
</dbReference>
<keyword evidence="6" id="KW-0732">Signal</keyword>
<dbReference type="PANTHER" id="PTHR32060:SF22">
    <property type="entry name" value="CARBOXYL-TERMINAL-PROCESSING PEPTIDASE 3, CHLOROPLASTIC"/>
    <property type="match status" value="1"/>
</dbReference>
<dbReference type="InterPro" id="IPR001478">
    <property type="entry name" value="PDZ"/>
</dbReference>
<dbReference type="Gene3D" id="3.90.226.10">
    <property type="entry name" value="2-enoyl-CoA Hydratase, Chain A, domain 1"/>
    <property type="match status" value="1"/>
</dbReference>
<dbReference type="InterPro" id="IPR020992">
    <property type="entry name" value="Tail_Prtase_C"/>
</dbReference>
<accession>A0A1I7G2R1</accession>
<reference evidence="8 9" key="1">
    <citation type="submission" date="2016-10" db="EMBL/GenBank/DDBJ databases">
        <authorList>
            <person name="de Groot N.N."/>
        </authorList>
    </citation>
    <scope>NUCLEOTIDE SEQUENCE [LARGE SCALE GENOMIC DNA]</scope>
    <source>
        <strain evidence="8 9">CGMCC 1.12333</strain>
    </source>
</reference>
<dbReference type="Pfam" id="PF17804">
    <property type="entry name" value="TSP_NTD"/>
    <property type="match status" value="1"/>
</dbReference>
<dbReference type="SMART" id="SM00245">
    <property type="entry name" value="TSPc"/>
    <property type="match status" value="1"/>
</dbReference>
<dbReference type="Gene3D" id="2.30.42.10">
    <property type="match status" value="1"/>
</dbReference>
<dbReference type="Pfam" id="PF11818">
    <property type="entry name" value="DUF3340"/>
    <property type="match status" value="1"/>
</dbReference>
<sequence length="678" mass="77631">MRISNILLLFFLIFYNSSFSQNTFCDNFTNVNKVIQEFHYAPKTVDDSLSNYVFVSYLHKLDEDDLILTKPDLDSLQKHRYQLDDYLTNQDCSFFEEFYSVYKKRLNDTKNILSEINVTQLDYSGKDSLHYYQIGEKRKEFSYADDTKELKRFWSKKIRKETIDRYLDIADSTSIFSKEAPNYAQQIISNELCTIADKLNDDVSLRKKMQDWFLNTFCSYFDPHTNYFNNSEKSFFDESIHDDFKSIGVFFSKNDEGIVSISEVQPGSSAWKHDMVSEGDEVLEINSNKKKLDMNCIGVETLYSFIYDPENTAIQFKIRKKETKEITDVTLKKENIHVSENTVDSYILDGSQKIGYIRLPSFYTSEDFGMGCANDIAKEVLRLNKEGISALVLDLRDNGGGSLQEATDLVGLFIDRGPVAIINNFQDQSDIYKDYNRGTIFSKPMVVMVNGHSASASEYVSAALQDHQRAFIVGSPTFGKGSGQIIRPVNPEDPKAGFVKVTIEKLYRITGKSWQKSGVIPDFELPSALSGYGKRESDYKNVLAKDTIVKKVYFKFPSAKNISSFQVKSSERLAALPETATINHIKDELKRYADDRNPIPLTLKAIESREQIFKEIIDQLNGLHAKNTFFTIENTEAAKEILSKNSDATTIDDSKKKSLSEDFELIETYHILNDIIKH</sequence>
<dbReference type="GO" id="GO:0008236">
    <property type="term" value="F:serine-type peptidase activity"/>
    <property type="evidence" value="ECO:0007669"/>
    <property type="project" value="UniProtKB-KW"/>
</dbReference>
<dbReference type="InterPro" id="IPR036034">
    <property type="entry name" value="PDZ_sf"/>
</dbReference>
<evidence type="ECO:0000256" key="2">
    <source>
        <dbReference type="ARBA" id="ARBA00022670"/>
    </source>
</evidence>
<feature type="chain" id="PRO_5011505362" evidence="6">
    <location>
        <begin position="21"/>
        <end position="678"/>
    </location>
</feature>
<dbReference type="GO" id="GO:0006508">
    <property type="term" value="P:proteolysis"/>
    <property type="evidence" value="ECO:0007669"/>
    <property type="project" value="UniProtKB-KW"/>
</dbReference>
<dbReference type="PROSITE" id="PS50106">
    <property type="entry name" value="PDZ"/>
    <property type="match status" value="1"/>
</dbReference>
<dbReference type="Proteomes" id="UP000199138">
    <property type="component" value="Unassembled WGS sequence"/>
</dbReference>
<keyword evidence="4 5" id="KW-0720">Serine protease</keyword>
<evidence type="ECO:0000313" key="8">
    <source>
        <dbReference type="EMBL" id="SFU42566.1"/>
    </source>
</evidence>
<dbReference type="SUPFAM" id="SSF50156">
    <property type="entry name" value="PDZ domain-like"/>
    <property type="match status" value="1"/>
</dbReference>
<dbReference type="OrthoDB" id="9812068at2"/>
<comment type="similarity">
    <text evidence="1 5">Belongs to the peptidase S41A family.</text>
</comment>
<dbReference type="EMBL" id="FPBK01000003">
    <property type="protein sequence ID" value="SFU42566.1"/>
    <property type="molecule type" value="Genomic_DNA"/>
</dbReference>
<dbReference type="GO" id="GO:0007165">
    <property type="term" value="P:signal transduction"/>
    <property type="evidence" value="ECO:0007669"/>
    <property type="project" value="TreeGrafter"/>
</dbReference>
<keyword evidence="3 5" id="KW-0378">Hydrolase</keyword>
<keyword evidence="2 5" id="KW-0645">Protease</keyword>
<dbReference type="Pfam" id="PF03572">
    <property type="entry name" value="Peptidase_S41"/>
    <property type="match status" value="1"/>
</dbReference>
<dbReference type="GO" id="GO:0030288">
    <property type="term" value="C:outer membrane-bounded periplasmic space"/>
    <property type="evidence" value="ECO:0007669"/>
    <property type="project" value="TreeGrafter"/>
</dbReference>
<dbReference type="InterPro" id="IPR040573">
    <property type="entry name" value="TSP_N"/>
</dbReference>
<evidence type="ECO:0000256" key="6">
    <source>
        <dbReference type="SAM" id="SignalP"/>
    </source>
</evidence>
<evidence type="ECO:0000259" key="7">
    <source>
        <dbReference type="PROSITE" id="PS50106"/>
    </source>
</evidence>
<dbReference type="SUPFAM" id="SSF52096">
    <property type="entry name" value="ClpP/crotonase"/>
    <property type="match status" value="1"/>
</dbReference>
<feature type="domain" description="PDZ" evidence="7">
    <location>
        <begin position="247"/>
        <end position="287"/>
    </location>
</feature>
<evidence type="ECO:0000313" key="9">
    <source>
        <dbReference type="Proteomes" id="UP000199138"/>
    </source>
</evidence>
<evidence type="ECO:0000256" key="5">
    <source>
        <dbReference type="RuleBase" id="RU004404"/>
    </source>
</evidence>
<dbReference type="NCBIfam" id="TIGR00225">
    <property type="entry name" value="prc"/>
    <property type="match status" value="1"/>
</dbReference>
<dbReference type="InterPro" id="IPR005151">
    <property type="entry name" value="Tail-specific_protease"/>
</dbReference>
<evidence type="ECO:0000256" key="4">
    <source>
        <dbReference type="ARBA" id="ARBA00022825"/>
    </source>
</evidence>
<organism evidence="8 9">
    <name type="scientific">Pustulibacterium marinum</name>
    <dbReference type="NCBI Taxonomy" id="1224947"/>
    <lineage>
        <taxon>Bacteria</taxon>
        <taxon>Pseudomonadati</taxon>
        <taxon>Bacteroidota</taxon>
        <taxon>Flavobacteriia</taxon>
        <taxon>Flavobacteriales</taxon>
        <taxon>Flavobacteriaceae</taxon>
        <taxon>Pustulibacterium</taxon>
    </lineage>
</organism>
<name>A0A1I7G2R1_9FLAO</name>
<dbReference type="InterPro" id="IPR029045">
    <property type="entry name" value="ClpP/crotonase-like_dom_sf"/>
</dbReference>
<dbReference type="STRING" id="1224947.SAMN05216480_10387"/>
<feature type="signal peptide" evidence="6">
    <location>
        <begin position="1"/>
        <end position="20"/>
    </location>
</feature>
<dbReference type="AlphaFoldDB" id="A0A1I7G2R1"/>
<dbReference type="InterPro" id="IPR004447">
    <property type="entry name" value="Peptidase_S41A"/>
</dbReference>
<dbReference type="PANTHER" id="PTHR32060">
    <property type="entry name" value="TAIL-SPECIFIC PROTEASE"/>
    <property type="match status" value="1"/>
</dbReference>
<evidence type="ECO:0000256" key="3">
    <source>
        <dbReference type="ARBA" id="ARBA00022801"/>
    </source>
</evidence>
<protein>
    <submittedName>
        <fullName evidence="8">Carboxyl-terminal processing protease</fullName>
    </submittedName>
</protein>
<evidence type="ECO:0000256" key="1">
    <source>
        <dbReference type="ARBA" id="ARBA00009179"/>
    </source>
</evidence>